<feature type="compositionally biased region" description="Basic and acidic residues" evidence="1">
    <location>
        <begin position="539"/>
        <end position="554"/>
    </location>
</feature>
<feature type="compositionally biased region" description="Low complexity" evidence="1">
    <location>
        <begin position="36"/>
        <end position="45"/>
    </location>
</feature>
<feature type="transmembrane region" description="Helical" evidence="2">
    <location>
        <begin position="258"/>
        <end position="277"/>
    </location>
</feature>
<accession>A0A1Y2EL22</accession>
<dbReference type="Proteomes" id="UP000193467">
    <property type="component" value="Unassembled WGS sequence"/>
</dbReference>
<dbReference type="Pfam" id="PF06772">
    <property type="entry name" value="LtrA"/>
    <property type="match status" value="1"/>
</dbReference>
<feature type="region of interest" description="Disordered" evidence="1">
    <location>
        <begin position="1"/>
        <end position="57"/>
    </location>
</feature>
<dbReference type="InParanoid" id="A0A1Y2EL22"/>
<feature type="compositionally biased region" description="Acidic residues" evidence="1">
    <location>
        <begin position="555"/>
        <end position="567"/>
    </location>
</feature>
<gene>
    <name evidence="3" type="ORF">BCR35DRAFT_307811</name>
</gene>
<feature type="transmembrane region" description="Helical" evidence="2">
    <location>
        <begin position="352"/>
        <end position="370"/>
    </location>
</feature>
<name>A0A1Y2EL22_9BASI</name>
<protein>
    <recommendedName>
        <fullName evidence="5">Bacterial low temperature requirement A protein-domain-containing protein</fullName>
    </recommendedName>
</protein>
<dbReference type="STRING" id="106004.A0A1Y2EL22"/>
<feature type="transmembrane region" description="Helical" evidence="2">
    <location>
        <begin position="415"/>
        <end position="439"/>
    </location>
</feature>
<feature type="transmembrane region" description="Helical" evidence="2">
    <location>
        <begin position="283"/>
        <end position="307"/>
    </location>
</feature>
<dbReference type="EMBL" id="MCGR01000053">
    <property type="protein sequence ID" value="ORY72252.1"/>
    <property type="molecule type" value="Genomic_DNA"/>
</dbReference>
<dbReference type="PANTHER" id="PTHR36840">
    <property type="entry name" value="BLL5714 PROTEIN"/>
    <property type="match status" value="1"/>
</dbReference>
<keyword evidence="2" id="KW-1133">Transmembrane helix</keyword>
<evidence type="ECO:0000256" key="2">
    <source>
        <dbReference type="SAM" id="Phobius"/>
    </source>
</evidence>
<comment type="caution">
    <text evidence="3">The sequence shown here is derived from an EMBL/GenBank/DDBJ whole genome shotgun (WGS) entry which is preliminary data.</text>
</comment>
<dbReference type="AlphaFoldDB" id="A0A1Y2EL22"/>
<feature type="compositionally biased region" description="Basic and acidic residues" evidence="1">
    <location>
        <begin position="1"/>
        <end position="20"/>
    </location>
</feature>
<dbReference type="InterPro" id="IPR010640">
    <property type="entry name" value="Low_temperature_requirement_A"/>
</dbReference>
<sequence>MAAKRRPEMQEEEEHPEHIARYGPGLVSFVETPAQARSSARSARSSLKDDKSSTSGCDYADDHSVTCLLDLFQPPVVRQYVQGGRLFREREERTPDRFELFLDLVLVGIVHQLAESASESTSGATIAKVILTFYPCWSIWTDTRTWLNQSGVDDISQRIQVLALLICLVGFSVNASAIEVGPASEGVVSEVAHRLVRRAVEAVTGEESSSTGTADALHHGPQHAVVAATGFFLVAKLVRILTYVGYSVLMPEFRITHLVRAAGLALVSFIFLGCAFVDTIGKVAILASIGMVVEIVLRFGVGVVVWLDRRKTKREDAAREASGVHPDAQPYLIPQQLRLFPAYNLEHMVERTAAFVTVVLGESVVSLLYIASQGTIGLSDEFARAVFGLTITFLFNAVYFDALSRKFRHAIRRHWFTHLIWDVIHFPMCTGLITASAALNKLVLNIEVEQGIRWQYGGGMAVAVFCVTVTGMVHESLDPAGTTKLSQNARAVLRLLVAIIFALLPLIKHINDLSFLGIYLGVFSAMVLLEVYAKLGHEERETEDHTAVRDREGEPEVAGEGEEEAESESPGGLSKRTD</sequence>
<keyword evidence="2" id="KW-0812">Transmembrane</keyword>
<keyword evidence="4" id="KW-1185">Reference proteome</keyword>
<feature type="transmembrane region" description="Helical" evidence="2">
    <location>
        <begin position="224"/>
        <end position="246"/>
    </location>
</feature>
<feature type="region of interest" description="Disordered" evidence="1">
    <location>
        <begin position="539"/>
        <end position="578"/>
    </location>
</feature>
<evidence type="ECO:0000313" key="3">
    <source>
        <dbReference type="EMBL" id="ORY72252.1"/>
    </source>
</evidence>
<dbReference type="PANTHER" id="PTHR36840:SF1">
    <property type="entry name" value="BLL5714 PROTEIN"/>
    <property type="match status" value="1"/>
</dbReference>
<reference evidence="3 4" key="1">
    <citation type="submission" date="2016-07" db="EMBL/GenBank/DDBJ databases">
        <title>Pervasive Adenine N6-methylation of Active Genes in Fungi.</title>
        <authorList>
            <consortium name="DOE Joint Genome Institute"/>
            <person name="Mondo S.J."/>
            <person name="Dannebaum R.O."/>
            <person name="Kuo R.C."/>
            <person name="Labutti K."/>
            <person name="Haridas S."/>
            <person name="Kuo A."/>
            <person name="Salamov A."/>
            <person name="Ahrendt S.R."/>
            <person name="Lipzen A."/>
            <person name="Sullivan W."/>
            <person name="Andreopoulos W.B."/>
            <person name="Clum A."/>
            <person name="Lindquist E."/>
            <person name="Daum C."/>
            <person name="Ramamoorthy G.K."/>
            <person name="Gryganskyi A."/>
            <person name="Culley D."/>
            <person name="Magnuson J.K."/>
            <person name="James T.Y."/>
            <person name="O'Malley M.A."/>
            <person name="Stajich J.E."/>
            <person name="Spatafora J.W."/>
            <person name="Visel A."/>
            <person name="Grigoriev I.V."/>
        </authorList>
    </citation>
    <scope>NUCLEOTIDE SEQUENCE [LARGE SCALE GENOMIC DNA]</scope>
    <source>
        <strain evidence="3 4">62-1032</strain>
    </source>
</reference>
<feature type="transmembrane region" description="Helical" evidence="2">
    <location>
        <begin position="489"/>
        <end position="507"/>
    </location>
</feature>
<feature type="transmembrane region" description="Helical" evidence="2">
    <location>
        <begin position="459"/>
        <end position="477"/>
    </location>
</feature>
<feature type="transmembrane region" description="Helical" evidence="2">
    <location>
        <begin position="161"/>
        <end position="178"/>
    </location>
</feature>
<dbReference type="OrthoDB" id="191995at2759"/>
<evidence type="ECO:0000256" key="1">
    <source>
        <dbReference type="SAM" id="MobiDB-lite"/>
    </source>
</evidence>
<proteinExistence type="predicted"/>
<evidence type="ECO:0000313" key="4">
    <source>
        <dbReference type="Proteomes" id="UP000193467"/>
    </source>
</evidence>
<keyword evidence="2" id="KW-0472">Membrane</keyword>
<evidence type="ECO:0008006" key="5">
    <source>
        <dbReference type="Google" id="ProtNLM"/>
    </source>
</evidence>
<feature type="transmembrane region" description="Helical" evidence="2">
    <location>
        <begin position="382"/>
        <end position="403"/>
    </location>
</feature>
<feature type="transmembrane region" description="Helical" evidence="2">
    <location>
        <begin position="513"/>
        <end position="533"/>
    </location>
</feature>
<organism evidence="3 4">
    <name type="scientific">Leucosporidium creatinivorum</name>
    <dbReference type="NCBI Taxonomy" id="106004"/>
    <lineage>
        <taxon>Eukaryota</taxon>
        <taxon>Fungi</taxon>
        <taxon>Dikarya</taxon>
        <taxon>Basidiomycota</taxon>
        <taxon>Pucciniomycotina</taxon>
        <taxon>Microbotryomycetes</taxon>
        <taxon>Leucosporidiales</taxon>
        <taxon>Leucosporidium</taxon>
    </lineage>
</organism>